<evidence type="ECO:0000256" key="7">
    <source>
        <dbReference type="ARBA" id="ARBA00022824"/>
    </source>
</evidence>
<evidence type="ECO:0000256" key="6">
    <source>
        <dbReference type="ARBA" id="ARBA00022786"/>
    </source>
</evidence>
<gene>
    <name evidence="19" type="ORF">LAMI_0D12728G</name>
</gene>
<dbReference type="OrthoDB" id="1158011at2759"/>
<keyword evidence="9 17" id="KW-1133">Transmembrane helix</keyword>
<dbReference type="InterPro" id="IPR000608">
    <property type="entry name" value="UBC"/>
</dbReference>
<evidence type="ECO:0000256" key="16">
    <source>
        <dbReference type="SAM" id="MobiDB-lite"/>
    </source>
</evidence>
<keyword evidence="5" id="KW-0547">Nucleotide-binding</keyword>
<evidence type="ECO:0000256" key="14">
    <source>
        <dbReference type="ARBA" id="ARBA00042191"/>
    </source>
</evidence>
<keyword evidence="3" id="KW-0808">Transferase</keyword>
<dbReference type="AlphaFoldDB" id="A0A1G4JGG9"/>
<name>A0A1G4JGG9_9SACH</name>
<keyword evidence="7" id="KW-0256">Endoplasmic reticulum</keyword>
<keyword evidence="8" id="KW-0067">ATP-binding</keyword>
<keyword evidence="10 17" id="KW-0472">Membrane</keyword>
<evidence type="ECO:0000256" key="15">
    <source>
        <dbReference type="ARBA" id="ARBA00043952"/>
    </source>
</evidence>
<evidence type="ECO:0000256" key="2">
    <source>
        <dbReference type="ARBA" id="ARBA00012486"/>
    </source>
</evidence>
<evidence type="ECO:0000256" key="9">
    <source>
        <dbReference type="ARBA" id="ARBA00022989"/>
    </source>
</evidence>
<dbReference type="GO" id="GO:0061631">
    <property type="term" value="F:ubiquitin conjugating enzyme activity"/>
    <property type="evidence" value="ECO:0007669"/>
    <property type="project" value="UniProtKB-EC"/>
</dbReference>
<keyword evidence="4 17" id="KW-0812">Transmembrane</keyword>
<dbReference type="InterPro" id="IPR016135">
    <property type="entry name" value="UBQ-conjugating_enzyme/RWD"/>
</dbReference>
<evidence type="ECO:0000256" key="10">
    <source>
        <dbReference type="ARBA" id="ARBA00023136"/>
    </source>
</evidence>
<evidence type="ECO:0000256" key="17">
    <source>
        <dbReference type="SAM" id="Phobius"/>
    </source>
</evidence>
<dbReference type="FunFam" id="3.10.110.10:FF:000023">
    <property type="entry name" value="Ubiquitin-conjugating enzyme E2 J2"/>
    <property type="match status" value="1"/>
</dbReference>
<keyword evidence="20" id="KW-1185">Reference proteome</keyword>
<evidence type="ECO:0000256" key="3">
    <source>
        <dbReference type="ARBA" id="ARBA00022679"/>
    </source>
</evidence>
<dbReference type="SUPFAM" id="SSF54495">
    <property type="entry name" value="UBC-like"/>
    <property type="match status" value="1"/>
</dbReference>
<evidence type="ECO:0000256" key="8">
    <source>
        <dbReference type="ARBA" id="ARBA00022840"/>
    </source>
</evidence>
<dbReference type="Gene3D" id="3.10.110.10">
    <property type="entry name" value="Ubiquitin Conjugating Enzyme"/>
    <property type="match status" value="1"/>
</dbReference>
<evidence type="ECO:0000256" key="12">
    <source>
        <dbReference type="ARBA" id="ARBA00041570"/>
    </source>
</evidence>
<dbReference type="PROSITE" id="PS50127">
    <property type="entry name" value="UBC_2"/>
    <property type="match status" value="1"/>
</dbReference>
<evidence type="ECO:0000256" key="4">
    <source>
        <dbReference type="ARBA" id="ARBA00022692"/>
    </source>
</evidence>
<dbReference type="GO" id="GO:0005789">
    <property type="term" value="C:endoplasmic reticulum membrane"/>
    <property type="evidence" value="ECO:0007669"/>
    <property type="project" value="UniProtKB-SubCell"/>
</dbReference>
<keyword evidence="6" id="KW-0833">Ubl conjugation pathway</keyword>
<evidence type="ECO:0000256" key="11">
    <source>
        <dbReference type="ARBA" id="ARBA00039885"/>
    </source>
</evidence>
<feature type="domain" description="UBC core" evidence="18">
    <location>
        <begin position="5"/>
        <end position="155"/>
    </location>
</feature>
<evidence type="ECO:0000256" key="5">
    <source>
        <dbReference type="ARBA" id="ARBA00022741"/>
    </source>
</evidence>
<dbReference type="SMART" id="SM00212">
    <property type="entry name" value="UBCc"/>
    <property type="match status" value="1"/>
</dbReference>
<dbReference type="STRING" id="1230905.A0A1G4JGG9"/>
<dbReference type="EC" id="2.3.2.23" evidence="2"/>
<accession>A0A1G4JGG9</accession>
<sequence length="250" mass="28600">MATKQAQKRLVKEFKAMTENPPPFIIAQPNEENILEWHYVITGPPDTPYAEGQYHGTLVFPSDYPFKPPAIRMVTPNGRFKEDTRLCLSMSDYHPDTWNPSWSVATILTGLLSFMTSNESTTGAIITTPEHRRRMASCSKEFNALRNLRFRKVFPELVQQNLKDIEEMKKNGSREPDSSNRNVLEEAAKEEVVKLDEITDPEDRIRAEELERLRKVQGKPASRKVKNDAGLSWLYITLALAFFIAGIVMK</sequence>
<comment type="pathway">
    <text evidence="15">Protein modification.</text>
</comment>
<evidence type="ECO:0000313" key="20">
    <source>
        <dbReference type="Proteomes" id="UP000191024"/>
    </source>
</evidence>
<evidence type="ECO:0000313" key="19">
    <source>
        <dbReference type="EMBL" id="SCU89201.1"/>
    </source>
</evidence>
<dbReference type="Pfam" id="PF00179">
    <property type="entry name" value="UQ_con"/>
    <property type="match status" value="1"/>
</dbReference>
<comment type="subcellular location">
    <subcellularLocation>
        <location evidence="1">Endoplasmic reticulum membrane</location>
    </subcellularLocation>
</comment>
<organism evidence="19 20">
    <name type="scientific">Lachancea mirantina</name>
    <dbReference type="NCBI Taxonomy" id="1230905"/>
    <lineage>
        <taxon>Eukaryota</taxon>
        <taxon>Fungi</taxon>
        <taxon>Dikarya</taxon>
        <taxon>Ascomycota</taxon>
        <taxon>Saccharomycotina</taxon>
        <taxon>Saccharomycetes</taxon>
        <taxon>Saccharomycetales</taxon>
        <taxon>Saccharomycetaceae</taxon>
        <taxon>Lachancea</taxon>
    </lineage>
</organism>
<dbReference type="Proteomes" id="UP000191024">
    <property type="component" value="Chromosome D"/>
</dbReference>
<evidence type="ECO:0000256" key="13">
    <source>
        <dbReference type="ARBA" id="ARBA00042181"/>
    </source>
</evidence>
<evidence type="ECO:0000256" key="1">
    <source>
        <dbReference type="ARBA" id="ARBA00004586"/>
    </source>
</evidence>
<dbReference type="PANTHER" id="PTHR24067">
    <property type="entry name" value="UBIQUITIN-CONJUGATING ENZYME E2"/>
    <property type="match status" value="1"/>
</dbReference>
<reference evidence="19 20" key="1">
    <citation type="submission" date="2016-03" db="EMBL/GenBank/DDBJ databases">
        <authorList>
            <person name="Devillers H."/>
        </authorList>
    </citation>
    <scope>NUCLEOTIDE SEQUENCE [LARGE SCALE GENOMIC DNA]</scope>
    <source>
        <strain evidence="19">CBS 11717</strain>
    </source>
</reference>
<evidence type="ECO:0000259" key="18">
    <source>
        <dbReference type="PROSITE" id="PS50127"/>
    </source>
</evidence>
<dbReference type="CDD" id="cd23799">
    <property type="entry name" value="UBCc_UBE2J"/>
    <property type="match status" value="1"/>
</dbReference>
<proteinExistence type="predicted"/>
<dbReference type="GO" id="GO:0005524">
    <property type="term" value="F:ATP binding"/>
    <property type="evidence" value="ECO:0007669"/>
    <property type="project" value="UniProtKB-KW"/>
</dbReference>
<feature type="transmembrane region" description="Helical" evidence="17">
    <location>
        <begin position="229"/>
        <end position="249"/>
    </location>
</feature>
<protein>
    <recommendedName>
        <fullName evidence="11">Ubiquitin-conjugating enzyme E2 6</fullName>
        <ecNumber evidence="2">2.3.2.23</ecNumber>
    </recommendedName>
    <alternativeName>
        <fullName evidence="13">E2 ubiquitin-conjugating enzyme 6</fullName>
    </alternativeName>
    <alternativeName>
        <fullName evidence="14">Ubiquitin carrier protein UBC6</fullName>
    </alternativeName>
    <alternativeName>
        <fullName evidence="12">Ubiquitin-protein ligase UBC6</fullName>
    </alternativeName>
</protein>
<dbReference type="InterPro" id="IPR050113">
    <property type="entry name" value="Ub_conjugating_enzyme"/>
</dbReference>
<dbReference type="EMBL" id="LT598463">
    <property type="protein sequence ID" value="SCU89201.1"/>
    <property type="molecule type" value="Genomic_DNA"/>
</dbReference>
<feature type="region of interest" description="Disordered" evidence="16">
    <location>
        <begin position="167"/>
        <end position="186"/>
    </location>
</feature>